<gene>
    <name evidence="6" type="ORF">JCR33_09740</name>
</gene>
<proteinExistence type="inferred from homology"/>
<dbReference type="InterPro" id="IPR024087">
    <property type="entry name" value="Creatininase-like_sf"/>
</dbReference>
<evidence type="ECO:0000313" key="7">
    <source>
        <dbReference type="Proteomes" id="UP000609531"/>
    </source>
</evidence>
<dbReference type="AlphaFoldDB" id="A0A934IGD7"/>
<keyword evidence="2" id="KW-0479">Metal-binding</keyword>
<protein>
    <submittedName>
        <fullName evidence="6">Creatininase family protein</fullName>
    </submittedName>
</protein>
<evidence type="ECO:0000256" key="4">
    <source>
        <dbReference type="ARBA" id="ARBA00022833"/>
    </source>
</evidence>
<comment type="caution">
    <text evidence="6">The sequence shown here is derived from an EMBL/GenBank/DDBJ whole genome shotgun (WGS) entry which is preliminary data.</text>
</comment>
<dbReference type="Proteomes" id="UP000609531">
    <property type="component" value="Unassembled WGS sequence"/>
</dbReference>
<accession>A0A934IGD7</accession>
<dbReference type="Gene3D" id="3.40.50.10310">
    <property type="entry name" value="Creatininase"/>
    <property type="match status" value="1"/>
</dbReference>
<keyword evidence="3" id="KW-0378">Hydrolase</keyword>
<evidence type="ECO:0000256" key="3">
    <source>
        <dbReference type="ARBA" id="ARBA00022801"/>
    </source>
</evidence>
<evidence type="ECO:0000256" key="1">
    <source>
        <dbReference type="ARBA" id="ARBA00001947"/>
    </source>
</evidence>
<keyword evidence="4" id="KW-0862">Zinc</keyword>
<dbReference type="GO" id="GO:0046872">
    <property type="term" value="F:metal ion binding"/>
    <property type="evidence" value="ECO:0007669"/>
    <property type="project" value="UniProtKB-KW"/>
</dbReference>
<reference evidence="6" key="1">
    <citation type="submission" date="2020-12" db="EMBL/GenBank/DDBJ databases">
        <title>Bacterial taxonomy.</title>
        <authorList>
            <person name="Pan X."/>
        </authorList>
    </citation>
    <scope>NUCLEOTIDE SEQUENCE</scope>
    <source>
        <strain evidence="6">B2012</strain>
    </source>
</reference>
<dbReference type="GO" id="GO:0016811">
    <property type="term" value="F:hydrolase activity, acting on carbon-nitrogen (but not peptide) bonds, in linear amides"/>
    <property type="evidence" value="ECO:0007669"/>
    <property type="project" value="TreeGrafter"/>
</dbReference>
<evidence type="ECO:0000313" key="6">
    <source>
        <dbReference type="EMBL" id="MBJ3775968.1"/>
    </source>
</evidence>
<dbReference type="PANTHER" id="PTHR35005:SF1">
    <property type="entry name" value="2-AMINO-5-FORMYLAMINO-6-RIBOSYLAMINOPYRIMIDIN-4(3H)-ONE 5'-MONOPHOSPHATE DEFORMYLASE"/>
    <property type="match status" value="1"/>
</dbReference>
<dbReference type="PANTHER" id="PTHR35005">
    <property type="entry name" value="3-DEHYDRO-SCYLLO-INOSOSE HYDROLASE"/>
    <property type="match status" value="1"/>
</dbReference>
<dbReference type="GO" id="GO:0009231">
    <property type="term" value="P:riboflavin biosynthetic process"/>
    <property type="evidence" value="ECO:0007669"/>
    <property type="project" value="TreeGrafter"/>
</dbReference>
<dbReference type="EMBL" id="JAEKJA010000007">
    <property type="protein sequence ID" value="MBJ3775968.1"/>
    <property type="molecule type" value="Genomic_DNA"/>
</dbReference>
<dbReference type="Pfam" id="PF02633">
    <property type="entry name" value="Creatininase"/>
    <property type="match status" value="1"/>
</dbReference>
<comment type="cofactor">
    <cofactor evidence="1">
        <name>Zn(2+)</name>
        <dbReference type="ChEBI" id="CHEBI:29105"/>
    </cofactor>
</comment>
<dbReference type="SUPFAM" id="SSF102215">
    <property type="entry name" value="Creatininase"/>
    <property type="match status" value="1"/>
</dbReference>
<dbReference type="RefSeq" id="WP_198881863.1">
    <property type="nucleotide sequence ID" value="NZ_JAEKJA010000007.1"/>
</dbReference>
<dbReference type="InterPro" id="IPR003785">
    <property type="entry name" value="Creatininase/forma_Hydrolase"/>
</dbReference>
<keyword evidence="7" id="KW-1185">Reference proteome</keyword>
<comment type="similarity">
    <text evidence="5">Belongs to the creatininase superfamily.</text>
</comment>
<evidence type="ECO:0000256" key="2">
    <source>
        <dbReference type="ARBA" id="ARBA00022723"/>
    </source>
</evidence>
<organism evidence="6 7">
    <name type="scientific">Acuticoccus mangrovi</name>
    <dbReference type="NCBI Taxonomy" id="2796142"/>
    <lineage>
        <taxon>Bacteria</taxon>
        <taxon>Pseudomonadati</taxon>
        <taxon>Pseudomonadota</taxon>
        <taxon>Alphaproteobacteria</taxon>
        <taxon>Hyphomicrobiales</taxon>
        <taxon>Amorphaceae</taxon>
        <taxon>Acuticoccus</taxon>
    </lineage>
</organism>
<evidence type="ECO:0000256" key="5">
    <source>
        <dbReference type="ARBA" id="ARBA00024029"/>
    </source>
</evidence>
<sequence length="253" mass="26985">MARWDLMTSEEIGAMIAKGRDLAILPVGATEQHGPHLAAGCDTISAETLATLAAEKADVFVLPGLAYGCSLGHTAKWPGTFSLHPTTLTQVAVEVGRWAAANGLKKLLFLSGHGTNDAPLRSAILQLRYEFAHVRFATMGLWDISPRVGALYWRDGADIHANRGETSILLHLRPEMVRMEHAFDVPDVTPGTHFSYAMPATTPTGVVGAPSEASAEDGAMMVETIVTDLAEWLTEALAEDWPAVPPGPGDATH</sequence>
<name>A0A934IGD7_9HYPH</name>